<protein>
    <submittedName>
        <fullName evidence="1">Uncharacterized protein</fullName>
    </submittedName>
</protein>
<evidence type="ECO:0000313" key="2">
    <source>
        <dbReference type="Proteomes" id="UP000006242"/>
    </source>
</evidence>
<gene>
    <name evidence="1" type="ORF">SSPSH_001662</name>
</gene>
<proteinExistence type="predicted"/>
<dbReference type="EMBL" id="AFNV02000010">
    <property type="protein sequence ID" value="ERJ19288.1"/>
    <property type="molecule type" value="Genomic_DNA"/>
</dbReference>
<keyword evidence="2" id="KW-1185">Reference proteome</keyword>
<accession>U2FYR3</accession>
<reference evidence="1 2" key="1">
    <citation type="journal article" date="2011" name="J. Bacteriol.">
        <title>Genome sequence of Salinisphaera shabanensis, a gammaproteobacterium from the harsh, variable environment of the brine-seawater interface of the Shaban Deep in the Red Sea.</title>
        <authorList>
            <person name="Antunes A."/>
            <person name="Alam I."/>
            <person name="Bajic V.B."/>
            <person name="Stingl U."/>
        </authorList>
    </citation>
    <scope>NUCLEOTIDE SEQUENCE [LARGE SCALE GENOMIC DNA]</scope>
    <source>
        <strain evidence="1 2">E1L3A</strain>
    </source>
</reference>
<dbReference type="AlphaFoldDB" id="U2FYR3"/>
<organism evidence="1 2">
    <name type="scientific">Salinisphaera shabanensis E1L3A</name>
    <dbReference type="NCBI Taxonomy" id="1033802"/>
    <lineage>
        <taxon>Bacteria</taxon>
        <taxon>Pseudomonadati</taxon>
        <taxon>Pseudomonadota</taxon>
        <taxon>Gammaproteobacteria</taxon>
        <taxon>Salinisphaerales</taxon>
        <taxon>Salinisphaeraceae</taxon>
        <taxon>Salinisphaera</taxon>
    </lineage>
</organism>
<dbReference type="Proteomes" id="UP000006242">
    <property type="component" value="Unassembled WGS sequence"/>
</dbReference>
<name>U2FYR3_9GAMM</name>
<comment type="caution">
    <text evidence="1">The sequence shown here is derived from an EMBL/GenBank/DDBJ whole genome shotgun (WGS) entry which is preliminary data.</text>
</comment>
<reference evidence="1 2" key="2">
    <citation type="journal article" date="2013" name="PLoS ONE">
        <title>INDIGO - INtegrated Data Warehouse of MIcrobial GenOmes with Examples from the Red Sea Extremophiles.</title>
        <authorList>
            <person name="Alam I."/>
            <person name="Antunes A."/>
            <person name="Kamau A.A."/>
            <person name="Ba Alawi W."/>
            <person name="Kalkatawi M."/>
            <person name="Stingl U."/>
            <person name="Bajic V.B."/>
        </authorList>
    </citation>
    <scope>NUCLEOTIDE SEQUENCE [LARGE SCALE GENOMIC DNA]</scope>
    <source>
        <strain evidence="1 2">E1L3A</strain>
    </source>
</reference>
<evidence type="ECO:0000313" key="1">
    <source>
        <dbReference type="EMBL" id="ERJ19288.1"/>
    </source>
</evidence>
<sequence>MGAGVVVVFTHVRFIDDIADVVAVDIQRFDIARTLRNRGLDQTIEIVVLEVFDQTVLVFISARDQVADLVPGKAQRLGFSAEGGAGQNTLQITRRGVVVADGGVAVAQGHFHEITAGVAGVGLPVNDWVAGVGIRDRFQVAVRGRGQVLHCAHDTRLDPITHFQNAFVKYTA</sequence>
<dbReference type="STRING" id="1033802.SSPSH_001662"/>